<dbReference type="AlphaFoldDB" id="E6TFX1"/>
<keyword evidence="3" id="KW-1185">Reference proteome</keyword>
<dbReference type="EMBL" id="CP002385">
    <property type="protein sequence ID" value="ADT97764.1"/>
    <property type="molecule type" value="Genomic_DNA"/>
</dbReference>
<gene>
    <name evidence="2" type="ordered locus">Mspyr1_10790</name>
</gene>
<reference evidence="2 3" key="1">
    <citation type="journal article" date="2011" name="Stand. Genomic Sci.">
        <title>Complete genome sequence of Mycobacterium sp. strain (Spyr1) and reclassification to Mycobacterium gilvum Spyr1.</title>
        <authorList>
            <person name="Kallimanis A."/>
            <person name="Karabika E."/>
            <person name="Mavromatis K."/>
            <person name="Lapidus A."/>
            <person name="Labutti K.M."/>
            <person name="Liolios K."/>
            <person name="Ivanova N."/>
            <person name="Goodwin L."/>
            <person name="Woyke T."/>
            <person name="Velentzas A.D."/>
            <person name="Perisynakis A."/>
            <person name="Ouzounis C.C."/>
            <person name="Kyrpides N.C."/>
            <person name="Koukkou A.I."/>
            <person name="Drainas C."/>
        </authorList>
    </citation>
    <scope>NUCLEOTIDE SEQUENCE [LARGE SCALE GENOMIC DNA]</scope>
    <source>
        <strain evidence="3">DSM 45189 / LMG 24558 / Spyr1</strain>
    </source>
</reference>
<evidence type="ECO:0000313" key="2">
    <source>
        <dbReference type="EMBL" id="ADT97764.1"/>
    </source>
</evidence>
<accession>E6TFX1</accession>
<evidence type="ECO:0000313" key="3">
    <source>
        <dbReference type="Proteomes" id="UP000008916"/>
    </source>
</evidence>
<dbReference type="KEGG" id="msp:Mspyr1_10790"/>
<dbReference type="Proteomes" id="UP000008916">
    <property type="component" value="Chromosome"/>
</dbReference>
<protein>
    <submittedName>
        <fullName evidence="2">Uncharacterized protein</fullName>
    </submittedName>
</protein>
<feature type="region of interest" description="Disordered" evidence="1">
    <location>
        <begin position="85"/>
        <end position="204"/>
    </location>
</feature>
<evidence type="ECO:0000256" key="1">
    <source>
        <dbReference type="SAM" id="MobiDB-lite"/>
    </source>
</evidence>
<feature type="compositionally biased region" description="Acidic residues" evidence="1">
    <location>
        <begin position="123"/>
        <end position="137"/>
    </location>
</feature>
<proteinExistence type="predicted"/>
<sequence>MCATPTRHRVCSRSGDTPVDAGIWAARELVDKNGPSRSAKHARKRSATGLHIGRVGALAISLGVGFAIANGSGMAFADTESATSSAANATNDGEANGETRVGAKPKAGKEESGSDSPGGGQEDATEADPSESEDDVSIGDGDGSAGEGEDVEDGEGAPQLPDTDSPEEAPAPSVETVGSDGAPDAPAPGTDATTERADESTSSVAEAAVIDVGAEPATVVTETVVPIADAEGGSDTVVPTASPELEVTQDVGAVDVLSAVVSSVLAPLNDPATPARAPWFDGLLAWVRRQITHTFFNESPEWGPVTAQQLLTGQVVVDLNAVDPNGDPLTFKITQPEHGVVLRDPITGNFVYTPTTVVTGAPLIDSFTVVISDSSEHLKGLLGVIQGVLHFLRRASGLAEPDEVTLTIPVTVNPIVELAPVVVVTPVGAGIAGEPITVSPIVVITDLDSEELTSATVTLDDPGPGQILEYGSLPSGVTANYSNGVLTFTGAATLAAYQDLLASVTLTTPTAAIKTVSFRVVDDQNKTSLPTIAVITVVGLPVEVPPLVVVSPVATGVAGQPITISPIVVITDLDSDLESATVTITDPADGDVLSWGEVPDGFDVTTGAGSVTFSGAASAAVYQQILQSVRLTSTGAGLKLVSFAVTDVDGNPSVVPAGTVVTVVGLPVEVPPLVVVTPVATGVAGQAITISPIVVITDLDSDIESATVTIADPADGDVLSWGEVPDGFAVSVGAGSVTFSGAASAAAY</sequence>
<name>E6TFX1_MYCSR</name>
<feature type="compositionally biased region" description="Low complexity" evidence="1">
    <location>
        <begin position="178"/>
        <end position="192"/>
    </location>
</feature>
<organism evidence="2 3">
    <name type="scientific">Mycolicibacterium gilvum (strain DSM 45189 / LMG 24558 / Spyr1)</name>
    <name type="common">Mycobacterium gilvum</name>
    <dbReference type="NCBI Taxonomy" id="278137"/>
    <lineage>
        <taxon>Bacteria</taxon>
        <taxon>Bacillati</taxon>
        <taxon>Actinomycetota</taxon>
        <taxon>Actinomycetes</taxon>
        <taxon>Mycobacteriales</taxon>
        <taxon>Mycobacteriaceae</taxon>
        <taxon>Mycolicibacterium</taxon>
    </lineage>
</organism>
<dbReference type="HOGENOM" id="CLU_371655_0_0_11"/>